<organism evidence="2 3">
    <name type="scientific">Hymenobacter glaciei</name>
    <dbReference type="NCBI Taxonomy" id="877209"/>
    <lineage>
        <taxon>Bacteria</taxon>
        <taxon>Pseudomonadati</taxon>
        <taxon>Bacteroidota</taxon>
        <taxon>Cytophagia</taxon>
        <taxon>Cytophagales</taxon>
        <taxon>Hymenobacteraceae</taxon>
        <taxon>Hymenobacter</taxon>
    </lineage>
</organism>
<gene>
    <name evidence="2" type="ORF">GCM10022409_30710</name>
</gene>
<accession>A0ABP7UG10</accession>
<protein>
    <recommendedName>
        <fullName evidence="4">WG repeat-containing protein</fullName>
    </recommendedName>
</protein>
<comment type="caution">
    <text evidence="2">The sequence shown here is derived from an EMBL/GenBank/DDBJ whole genome shotgun (WGS) entry which is preliminary data.</text>
</comment>
<dbReference type="InterPro" id="IPR032774">
    <property type="entry name" value="WG_beta_rep"/>
</dbReference>
<keyword evidence="1" id="KW-0732">Signal</keyword>
<evidence type="ECO:0000313" key="3">
    <source>
        <dbReference type="Proteomes" id="UP001501469"/>
    </source>
</evidence>
<evidence type="ECO:0008006" key="4">
    <source>
        <dbReference type="Google" id="ProtNLM"/>
    </source>
</evidence>
<name>A0ABP7UG10_9BACT</name>
<evidence type="ECO:0000313" key="2">
    <source>
        <dbReference type="EMBL" id="GAA4042636.1"/>
    </source>
</evidence>
<evidence type="ECO:0000256" key="1">
    <source>
        <dbReference type="SAM" id="SignalP"/>
    </source>
</evidence>
<dbReference type="Proteomes" id="UP001501469">
    <property type="component" value="Unassembled WGS sequence"/>
</dbReference>
<sequence>MRKLPDIAPHLRPFMKKLLPLLLLLGVAAHAQRPVAPQSAAIWQQFAVEGKEGYRYGYKDASGKVRIPAKFGNFTNTQSFRHIMAVSESATLKQYYLLKSGRQVGRDSVYMFDYTFDCESEGKIRFKDYRKDRVGFLDRSGRAIIPAMYNYVSPFHNGLAAALIGARRTCWGEAGADTLTCEHPTWEGGRELLINERNEIVVSDPALARPAFLNWYSLQVNQAAPDTSITTTFRAVNGDRYTFTDYQKEFTCWFYDVFVPAVRSGEAAKVEPLCFLELAVASQPFRGWPHFERAAFIKKFYQPTLLPKLRGLRYGAKNVDVFSETLNTLIFDSQNFRPFLTDCGEAFQAKYPTFSLVITEIGASGKRNYGHQQHFAFIRTAKGYRLYCLSL</sequence>
<proteinExistence type="predicted"/>
<feature type="chain" id="PRO_5046099806" description="WG repeat-containing protein" evidence="1">
    <location>
        <begin position="32"/>
        <end position="391"/>
    </location>
</feature>
<keyword evidence="3" id="KW-1185">Reference proteome</keyword>
<dbReference type="Pfam" id="PF14903">
    <property type="entry name" value="WG_beta_rep"/>
    <property type="match status" value="1"/>
</dbReference>
<dbReference type="EMBL" id="BAABDK010000025">
    <property type="protein sequence ID" value="GAA4042636.1"/>
    <property type="molecule type" value="Genomic_DNA"/>
</dbReference>
<reference evidence="3" key="1">
    <citation type="journal article" date="2019" name="Int. J. Syst. Evol. Microbiol.">
        <title>The Global Catalogue of Microorganisms (GCM) 10K type strain sequencing project: providing services to taxonomists for standard genome sequencing and annotation.</title>
        <authorList>
            <consortium name="The Broad Institute Genomics Platform"/>
            <consortium name="The Broad Institute Genome Sequencing Center for Infectious Disease"/>
            <person name="Wu L."/>
            <person name="Ma J."/>
        </authorList>
    </citation>
    <scope>NUCLEOTIDE SEQUENCE [LARGE SCALE GENOMIC DNA]</scope>
    <source>
        <strain evidence="3">JCM 17225</strain>
    </source>
</reference>
<feature type="signal peptide" evidence="1">
    <location>
        <begin position="1"/>
        <end position="31"/>
    </location>
</feature>